<feature type="region of interest" description="Disordered" evidence="1">
    <location>
        <begin position="1"/>
        <end position="29"/>
    </location>
</feature>
<feature type="transmembrane region" description="Helical" evidence="2">
    <location>
        <begin position="129"/>
        <end position="154"/>
    </location>
</feature>
<accession>A0ABR3F1V7</accession>
<comment type="caution">
    <text evidence="3">The sequence shown here is derived from an EMBL/GenBank/DDBJ whole genome shotgun (WGS) entry which is preliminary data.</text>
</comment>
<reference evidence="3 4" key="1">
    <citation type="submission" date="2024-02" db="EMBL/GenBank/DDBJ databases">
        <title>A draft genome for the cacao thread blight pathogen Marasmius crinis-equi.</title>
        <authorList>
            <person name="Cohen S.P."/>
            <person name="Baruah I.K."/>
            <person name="Amoako-Attah I."/>
            <person name="Bukari Y."/>
            <person name="Meinhardt L.W."/>
            <person name="Bailey B.A."/>
        </authorList>
    </citation>
    <scope>NUCLEOTIDE SEQUENCE [LARGE SCALE GENOMIC DNA]</scope>
    <source>
        <strain evidence="3 4">GH-76</strain>
    </source>
</reference>
<keyword evidence="2" id="KW-1133">Transmembrane helix</keyword>
<evidence type="ECO:0000256" key="2">
    <source>
        <dbReference type="SAM" id="Phobius"/>
    </source>
</evidence>
<keyword evidence="2" id="KW-0812">Transmembrane</keyword>
<evidence type="ECO:0000313" key="4">
    <source>
        <dbReference type="Proteomes" id="UP001465976"/>
    </source>
</evidence>
<sequence>MLFASFLRKQQPQAEPSGSKPKIDIDIPTLPAKVHLRRWESTTSTELDDSQTQKSSRPSTSEKEAVDPLPALFFKYGFFFPLFWVFGALILRHPFSSDASAHPEDGLTKSEVEMVERIRQDERKWGKRCLWALVTCAVLLVLGIVVGLSVGLTISRRR</sequence>
<proteinExistence type="predicted"/>
<dbReference type="Proteomes" id="UP001465976">
    <property type="component" value="Unassembled WGS sequence"/>
</dbReference>
<dbReference type="EMBL" id="JBAHYK010001174">
    <property type="protein sequence ID" value="KAL0569187.1"/>
    <property type="molecule type" value="Genomic_DNA"/>
</dbReference>
<keyword evidence="4" id="KW-1185">Reference proteome</keyword>
<keyword evidence="2" id="KW-0472">Membrane</keyword>
<evidence type="ECO:0008006" key="5">
    <source>
        <dbReference type="Google" id="ProtNLM"/>
    </source>
</evidence>
<organism evidence="3 4">
    <name type="scientific">Marasmius crinis-equi</name>
    <dbReference type="NCBI Taxonomy" id="585013"/>
    <lineage>
        <taxon>Eukaryota</taxon>
        <taxon>Fungi</taxon>
        <taxon>Dikarya</taxon>
        <taxon>Basidiomycota</taxon>
        <taxon>Agaricomycotina</taxon>
        <taxon>Agaricomycetes</taxon>
        <taxon>Agaricomycetidae</taxon>
        <taxon>Agaricales</taxon>
        <taxon>Marasmiineae</taxon>
        <taxon>Marasmiaceae</taxon>
        <taxon>Marasmius</taxon>
    </lineage>
</organism>
<feature type="transmembrane region" description="Helical" evidence="2">
    <location>
        <begin position="73"/>
        <end position="91"/>
    </location>
</feature>
<protein>
    <recommendedName>
        <fullName evidence="5">Transmembrane protein</fullName>
    </recommendedName>
</protein>
<feature type="region of interest" description="Disordered" evidence="1">
    <location>
        <begin position="41"/>
        <end position="64"/>
    </location>
</feature>
<feature type="compositionally biased region" description="Polar residues" evidence="1">
    <location>
        <begin position="41"/>
        <end position="59"/>
    </location>
</feature>
<name>A0ABR3F1V7_9AGAR</name>
<evidence type="ECO:0000256" key="1">
    <source>
        <dbReference type="SAM" id="MobiDB-lite"/>
    </source>
</evidence>
<evidence type="ECO:0000313" key="3">
    <source>
        <dbReference type="EMBL" id="KAL0569187.1"/>
    </source>
</evidence>
<gene>
    <name evidence="3" type="ORF">V5O48_012785</name>
</gene>